<dbReference type="InterPro" id="IPR057710">
    <property type="entry name" value="DUF7950"/>
</dbReference>
<accession>A0AAD8LE83</accession>
<dbReference type="PANTHER" id="PTHR33595:SF29">
    <property type="match status" value="1"/>
</dbReference>
<dbReference type="Pfam" id="PF25821">
    <property type="entry name" value="DUF7950"/>
    <property type="match status" value="1"/>
</dbReference>
<evidence type="ECO:0000259" key="1">
    <source>
        <dbReference type="Pfam" id="PF25821"/>
    </source>
</evidence>
<organism evidence="2 3">
    <name type="scientific">Tagetes erecta</name>
    <name type="common">African marigold</name>
    <dbReference type="NCBI Taxonomy" id="13708"/>
    <lineage>
        <taxon>Eukaryota</taxon>
        <taxon>Viridiplantae</taxon>
        <taxon>Streptophyta</taxon>
        <taxon>Embryophyta</taxon>
        <taxon>Tracheophyta</taxon>
        <taxon>Spermatophyta</taxon>
        <taxon>Magnoliopsida</taxon>
        <taxon>eudicotyledons</taxon>
        <taxon>Gunneridae</taxon>
        <taxon>Pentapetalae</taxon>
        <taxon>asterids</taxon>
        <taxon>campanulids</taxon>
        <taxon>Asterales</taxon>
        <taxon>Asteraceae</taxon>
        <taxon>Asteroideae</taxon>
        <taxon>Heliantheae alliance</taxon>
        <taxon>Tageteae</taxon>
        <taxon>Tagetes</taxon>
    </lineage>
</organism>
<evidence type="ECO:0000313" key="2">
    <source>
        <dbReference type="EMBL" id="KAK1440930.1"/>
    </source>
</evidence>
<gene>
    <name evidence="2" type="ORF">QVD17_06764</name>
</gene>
<name>A0AAD8LE83_TARER</name>
<protein>
    <recommendedName>
        <fullName evidence="1">DUF7950 domain-containing protein</fullName>
    </recommendedName>
</protein>
<dbReference type="PANTHER" id="PTHR33595">
    <property type="entry name" value="VON WILLEBRAND FACTOR A DOMAIN PROTEIN"/>
    <property type="match status" value="1"/>
</dbReference>
<keyword evidence="3" id="KW-1185">Reference proteome</keyword>
<comment type="caution">
    <text evidence="2">The sequence shown here is derived from an EMBL/GenBank/DDBJ whole genome shotgun (WGS) entry which is preliminary data.</text>
</comment>
<dbReference type="AlphaFoldDB" id="A0AAD8LE83"/>
<sequence length="251" mass="28931">MLRYRPIAPKPVTDLSSGNMLPEKVFTKRVKRKYVRVKKTMKKKKKNKAESNFVTKNWSDLDALINDDDVAVIDPLHKVSNWISFDSARNDVVRNNLFEKFSSDLHGVDLDRRNVVESWITVESVTGSCEDRKILGYTDDEIWKNLERDSCPGFMSNSCYEVEWVNPAYRNMLNLDCLQVTDVAVLLVLKVEKSLVVKYLPAFSCRVRIEYRLSEKKRRMMVPCDVCKMDSGGFAWRLDVKFALSLGPSSS</sequence>
<feature type="domain" description="DUF7950" evidence="1">
    <location>
        <begin position="116"/>
        <end position="245"/>
    </location>
</feature>
<reference evidence="2" key="1">
    <citation type="journal article" date="2023" name="bioRxiv">
        <title>Improved chromosome-level genome assembly for marigold (Tagetes erecta).</title>
        <authorList>
            <person name="Jiang F."/>
            <person name="Yuan L."/>
            <person name="Wang S."/>
            <person name="Wang H."/>
            <person name="Xu D."/>
            <person name="Wang A."/>
            <person name="Fan W."/>
        </authorList>
    </citation>
    <scope>NUCLEOTIDE SEQUENCE</scope>
    <source>
        <strain evidence="2">WSJ</strain>
        <tissue evidence="2">Leaf</tissue>
    </source>
</reference>
<dbReference type="Proteomes" id="UP001229421">
    <property type="component" value="Unassembled WGS sequence"/>
</dbReference>
<dbReference type="EMBL" id="JAUHHV010000001">
    <property type="protein sequence ID" value="KAK1440930.1"/>
    <property type="molecule type" value="Genomic_DNA"/>
</dbReference>
<proteinExistence type="predicted"/>
<evidence type="ECO:0000313" key="3">
    <source>
        <dbReference type="Proteomes" id="UP001229421"/>
    </source>
</evidence>